<dbReference type="InterPro" id="IPR017907">
    <property type="entry name" value="Znf_RING_CS"/>
</dbReference>
<dbReference type="Gene3D" id="2.30.42.10">
    <property type="match status" value="2"/>
</dbReference>
<dbReference type="GeneID" id="115806956"/>
<dbReference type="Gene3D" id="3.30.40.10">
    <property type="entry name" value="Zinc/RING finger domain, C3HC4 (zinc finger)"/>
    <property type="match status" value="2"/>
</dbReference>
<evidence type="ECO:0000256" key="4">
    <source>
        <dbReference type="PROSITE-ProRule" id="PRU00175"/>
    </source>
</evidence>
<dbReference type="SMART" id="SM00184">
    <property type="entry name" value="RING"/>
    <property type="match status" value="1"/>
</dbReference>
<evidence type="ECO:0000313" key="9">
    <source>
        <dbReference type="Proteomes" id="UP000504632"/>
    </source>
</evidence>
<feature type="domain" description="PDZ" evidence="8">
    <location>
        <begin position="246"/>
        <end position="337"/>
    </location>
</feature>
<feature type="compositionally biased region" description="Basic and acidic residues" evidence="6">
    <location>
        <begin position="557"/>
        <end position="575"/>
    </location>
</feature>
<dbReference type="PANTHER" id="PTHR15545:SF5">
    <property type="entry name" value="E3 UBIQUITIN-PROTEIN LIGASE PDZRN3"/>
    <property type="match status" value="1"/>
</dbReference>
<dbReference type="FunFam" id="2.30.42.10:FF:000133">
    <property type="entry name" value="PDZ domain containing ring finger 4"/>
    <property type="match status" value="1"/>
</dbReference>
<evidence type="ECO:0000256" key="5">
    <source>
        <dbReference type="SAM" id="Coils"/>
    </source>
</evidence>
<dbReference type="SMART" id="SM00228">
    <property type="entry name" value="PDZ"/>
    <property type="match status" value="2"/>
</dbReference>
<evidence type="ECO:0000259" key="7">
    <source>
        <dbReference type="PROSITE" id="PS50089"/>
    </source>
</evidence>
<dbReference type="Pfam" id="PF00595">
    <property type="entry name" value="PDZ"/>
    <property type="match status" value="2"/>
</dbReference>
<dbReference type="FunFam" id="3.30.40.10:FF:000214">
    <property type="entry name" value="E3 ubiquitin-protein ligase PDZRN3 isoform X1"/>
    <property type="match status" value="1"/>
</dbReference>
<dbReference type="InterPro" id="IPR001841">
    <property type="entry name" value="Znf_RING"/>
</dbReference>
<evidence type="ECO:0000313" key="10">
    <source>
        <dbReference type="RefSeq" id="XP_030623673.1"/>
    </source>
</evidence>
<dbReference type="Proteomes" id="UP000504632">
    <property type="component" value="Chromosome 3"/>
</dbReference>
<dbReference type="GO" id="GO:0061630">
    <property type="term" value="F:ubiquitin protein ligase activity"/>
    <property type="evidence" value="ECO:0007669"/>
    <property type="project" value="TreeGrafter"/>
</dbReference>
<dbReference type="InterPro" id="IPR013083">
    <property type="entry name" value="Znf_RING/FYVE/PHD"/>
</dbReference>
<dbReference type="SUPFAM" id="SSF49599">
    <property type="entry name" value="TRAF domain-like"/>
    <property type="match status" value="1"/>
</dbReference>
<dbReference type="SUPFAM" id="SSF50156">
    <property type="entry name" value="PDZ domain-like"/>
    <property type="match status" value="2"/>
</dbReference>
<evidence type="ECO:0000259" key="8">
    <source>
        <dbReference type="PROSITE" id="PS50106"/>
    </source>
</evidence>
<dbReference type="InterPro" id="IPR051971">
    <property type="entry name" value="E3_ubiquitin-PDZ_ligase"/>
</dbReference>
<feature type="region of interest" description="Disordered" evidence="6">
    <location>
        <begin position="718"/>
        <end position="782"/>
    </location>
</feature>
<dbReference type="OrthoDB" id="6270329at2759"/>
<proteinExistence type="predicted"/>
<name>A0A6J2UVE1_CHACN</name>
<dbReference type="InterPro" id="IPR001478">
    <property type="entry name" value="PDZ"/>
</dbReference>
<dbReference type="GO" id="GO:0008270">
    <property type="term" value="F:zinc ion binding"/>
    <property type="evidence" value="ECO:0007669"/>
    <property type="project" value="UniProtKB-KW"/>
</dbReference>
<evidence type="ECO:0000256" key="1">
    <source>
        <dbReference type="ARBA" id="ARBA00022723"/>
    </source>
</evidence>
<dbReference type="CTD" id="100149029"/>
<reference evidence="10" key="1">
    <citation type="submission" date="2025-08" db="UniProtKB">
        <authorList>
            <consortium name="RefSeq"/>
        </authorList>
    </citation>
    <scope>IDENTIFICATION</scope>
</reference>
<dbReference type="PROSITE" id="PS50089">
    <property type="entry name" value="ZF_RING_2"/>
    <property type="match status" value="1"/>
</dbReference>
<dbReference type="SUPFAM" id="SSF57850">
    <property type="entry name" value="RING/U-box"/>
    <property type="match status" value="1"/>
</dbReference>
<sequence>MGFELDRFNTDVDLDLTCSLCHKVLEDPLTTPCGHVFCAGCVIPWVAQQSSCPAKCQRVNAKELNQVLPLKNFILKLDIKCDNHEKGCKRIVKLQHLSEHVKSCEFSPSKCRNKGCNAVLNPRDMSVHILESCEFTPVEVCENGCGLMVVLKEKKADNHCCLNALKAHNDALKMKITDLERGLKRQSLKSSKREKSLWGQLSAFLNELQVTKRRFQKEISEYKARIDSLVNGHVYLSKANETKSLRVTLHRESGSLGFSLIGGRSCGDPEDDSQVYDGIYVSKILENGPADREGGLCVYDRIMEVNGRNVAHATHEEAVEAFRTASEPLEVLVLRHTTHSMVTTTLSPQARGVDSSTQTDITLQHIEALSKCPASTVALRALDLAQPRECQISCSEKDYCSGHQKSMQTGLGRGQLEHETAGLHRKTSQDKLGLTLCYRTESNKIQTDVYVSEIDPKGIAAKDGRVRTGDQIIQVNAVDSHEDAVGLLSREDSRNVCSLLARRQAQLDDEWLLQENRDHFLDHPHMDVLEPQEHQAMLQQEGHEDDDGTTDTILSNHLEKDSGVGRTDESTRNDENSEQENIPDDQSSASFTMGTWKSLENGLSTLDSSDIRLTNESYLSVDHGDGEFPDIPEMECERFRELLELKYLVNGTCGSARHSEEMDSLDYEDEDMELLNEELRNVELECLSIIQAQNMQEIQDGPNHWESLIYQDPLDQTRTERHHHRLKEPTGVPPKMHKDTSRTNKSSTGQNIFNTKLTLERTAEDSLSTGTEDQGKGSVTHRLKPSTAQLSKHHLSHIQKTNSIKTHLPSAEPEATNQLTGKDKHFAKPGSKHFKSSHSHSPYKYALIPAHAQHYQSYMQLIQQKSAVEYAQSQASLASFRDNLETSTSSNRPKQEWKVKIRSDGTRYITKKPSREQLLRERALRIKEERSGMTTDDDAVSELKMGRYWNRAERRQHVIQARERRDFMKQTRLCNEKEQGGSRAEKKEPDIIQLSHRKMMRKRNKKILDNWMTIQELLTHGMKSPDGTCLDNALLSVTAV</sequence>
<accession>A0A6J2UVE1</accession>
<dbReference type="RefSeq" id="XP_030623673.1">
    <property type="nucleotide sequence ID" value="XM_030767813.1"/>
</dbReference>
<evidence type="ECO:0000256" key="2">
    <source>
        <dbReference type="ARBA" id="ARBA00022771"/>
    </source>
</evidence>
<dbReference type="GO" id="GO:0007528">
    <property type="term" value="P:neuromuscular junction development"/>
    <property type="evidence" value="ECO:0007669"/>
    <property type="project" value="TreeGrafter"/>
</dbReference>
<gene>
    <name evidence="10" type="primary">pdzrn3a</name>
</gene>
<dbReference type="PANTHER" id="PTHR15545">
    <property type="entry name" value="PDZ DOMAIN CONTAINING RING FINGER PROTEIN 3, 4"/>
    <property type="match status" value="1"/>
</dbReference>
<dbReference type="CDD" id="cd06715">
    <property type="entry name" value="PDZ1-PDZRN4-like"/>
    <property type="match status" value="1"/>
</dbReference>
<feature type="coiled-coil region" evidence="5">
    <location>
        <begin position="162"/>
        <end position="225"/>
    </location>
</feature>
<keyword evidence="3" id="KW-0862">Zinc</keyword>
<protein>
    <submittedName>
        <fullName evidence="10">E3 ubiquitin-protein ligase PDZRN3-B</fullName>
    </submittedName>
</protein>
<evidence type="ECO:0000256" key="6">
    <source>
        <dbReference type="SAM" id="MobiDB-lite"/>
    </source>
</evidence>
<organism evidence="9 10">
    <name type="scientific">Chanos chanos</name>
    <name type="common">Milkfish</name>
    <name type="synonym">Mugil chanos</name>
    <dbReference type="NCBI Taxonomy" id="29144"/>
    <lineage>
        <taxon>Eukaryota</taxon>
        <taxon>Metazoa</taxon>
        <taxon>Chordata</taxon>
        <taxon>Craniata</taxon>
        <taxon>Vertebrata</taxon>
        <taxon>Euteleostomi</taxon>
        <taxon>Actinopterygii</taxon>
        <taxon>Neopterygii</taxon>
        <taxon>Teleostei</taxon>
        <taxon>Ostariophysi</taxon>
        <taxon>Gonorynchiformes</taxon>
        <taxon>Chanidae</taxon>
        <taxon>Chanos</taxon>
    </lineage>
</organism>
<dbReference type="InParanoid" id="A0A6J2UVE1"/>
<feature type="compositionally biased region" description="Polar residues" evidence="6">
    <location>
        <begin position="743"/>
        <end position="757"/>
    </location>
</feature>
<dbReference type="GO" id="GO:0016567">
    <property type="term" value="P:protein ubiquitination"/>
    <property type="evidence" value="ECO:0007669"/>
    <property type="project" value="TreeGrafter"/>
</dbReference>
<keyword evidence="5" id="KW-0175">Coiled coil</keyword>
<dbReference type="Pfam" id="PF13923">
    <property type="entry name" value="zf-C3HC4_2"/>
    <property type="match status" value="1"/>
</dbReference>
<feature type="domain" description="PDZ" evidence="8">
    <location>
        <begin position="420"/>
        <end position="488"/>
    </location>
</feature>
<dbReference type="PROSITE" id="PS50106">
    <property type="entry name" value="PDZ"/>
    <property type="match status" value="2"/>
</dbReference>
<keyword evidence="9" id="KW-1185">Reference proteome</keyword>
<feature type="region of interest" description="Disordered" evidence="6">
    <location>
        <begin position="538"/>
        <end position="590"/>
    </location>
</feature>
<keyword evidence="1" id="KW-0479">Metal-binding</keyword>
<dbReference type="PROSITE" id="PS00518">
    <property type="entry name" value="ZF_RING_1"/>
    <property type="match status" value="1"/>
</dbReference>
<feature type="domain" description="RING-type" evidence="7">
    <location>
        <begin position="18"/>
        <end position="53"/>
    </location>
</feature>
<dbReference type="AlphaFoldDB" id="A0A6J2UVE1"/>
<keyword evidence="2 4" id="KW-0863">Zinc-finger</keyword>
<dbReference type="InterPro" id="IPR036034">
    <property type="entry name" value="PDZ_sf"/>
</dbReference>
<evidence type="ECO:0000256" key="3">
    <source>
        <dbReference type="ARBA" id="ARBA00022833"/>
    </source>
</evidence>